<accession>A0A9W7SXI9</accession>
<dbReference type="AlphaFoldDB" id="A0A9W7SXI9"/>
<organism evidence="1 2">
    <name type="scientific">Teratosphaeria destructans</name>
    <dbReference type="NCBI Taxonomy" id="418781"/>
    <lineage>
        <taxon>Eukaryota</taxon>
        <taxon>Fungi</taxon>
        <taxon>Dikarya</taxon>
        <taxon>Ascomycota</taxon>
        <taxon>Pezizomycotina</taxon>
        <taxon>Dothideomycetes</taxon>
        <taxon>Dothideomycetidae</taxon>
        <taxon>Mycosphaerellales</taxon>
        <taxon>Teratosphaeriaceae</taxon>
        <taxon>Teratosphaeria</taxon>
    </lineage>
</organism>
<evidence type="ECO:0000313" key="2">
    <source>
        <dbReference type="Proteomes" id="UP001138500"/>
    </source>
</evidence>
<protein>
    <submittedName>
        <fullName evidence="1">Uncharacterized protein</fullName>
    </submittedName>
</protein>
<name>A0A9W7SXI9_9PEZI</name>
<comment type="caution">
    <text evidence="1">The sequence shown here is derived from an EMBL/GenBank/DDBJ whole genome shotgun (WGS) entry which is preliminary data.</text>
</comment>
<sequence length="345" mass="39627">MADELVSIDRHKDAHEHDNYWRLPPQQAVGDATRAKLQQQLDETCGVNHLYSNRVYKSAIKEQISRIRRGQLCYHHVPEQTLVNFIQARKLDGGKQYSLPLDKQKARLILTLQAADDRLAFHPFLLLTPELRNAIYELYLAPLVEHPLHAPTWPPLARANRQLRDEVMSLFLHDATFDVKLRQWNSPGRGREFMIVRPPTSLYFAAMSEQWVSRMRRFRVCVEKPVIYVPASSDTLPPQAGPAPVLITIPPALSYPWPIMERLVPRLFAIDVRLDGDGRSVEVRYQGNGRIPEEYSRKAVRLLEEAVREQFLALTEGKDGGITRFGVMELSRLRTAVEGVLREEV</sequence>
<dbReference type="EMBL" id="RIBY02000613">
    <property type="protein sequence ID" value="KAH9839635.1"/>
    <property type="molecule type" value="Genomic_DNA"/>
</dbReference>
<keyword evidence="2" id="KW-1185">Reference proteome</keyword>
<proteinExistence type="predicted"/>
<reference evidence="1 2" key="1">
    <citation type="journal article" date="2018" name="IMA Fungus">
        <title>IMA Genome-F 10: Nine draft genome sequences of Claviceps purpurea s.lat., including C. arundinis, C. humidiphila, and C. cf. spartinae, pseudomolecules for the pitch canker pathogen Fusarium circinatum, draft genome of Davidsoniella eucalypti, Grosmannia galeiformis, Quambalaria eucalypti, and Teratosphaeria destructans.</title>
        <authorList>
            <person name="Wingfield B.D."/>
            <person name="Liu M."/>
            <person name="Nguyen H.D."/>
            <person name="Lane F.A."/>
            <person name="Morgan S.W."/>
            <person name="De Vos L."/>
            <person name="Wilken P.M."/>
            <person name="Duong T.A."/>
            <person name="Aylward J."/>
            <person name="Coetzee M.P."/>
            <person name="Dadej K."/>
            <person name="De Beer Z.W."/>
            <person name="Findlay W."/>
            <person name="Havenga M."/>
            <person name="Kolarik M."/>
            <person name="Menzies J.G."/>
            <person name="Naidoo K."/>
            <person name="Pochopski O."/>
            <person name="Shoukouhi P."/>
            <person name="Santana Q.C."/>
            <person name="Seifert K.A."/>
            <person name="Soal N."/>
            <person name="Steenkamp E.T."/>
            <person name="Tatham C.T."/>
            <person name="van der Nest M.A."/>
            <person name="Wingfield M.J."/>
        </authorList>
    </citation>
    <scope>NUCLEOTIDE SEQUENCE [LARGE SCALE GENOMIC DNA]</scope>
    <source>
        <strain evidence="1">CMW44962</strain>
    </source>
</reference>
<evidence type="ECO:0000313" key="1">
    <source>
        <dbReference type="EMBL" id="KAH9839635.1"/>
    </source>
</evidence>
<dbReference type="Proteomes" id="UP001138500">
    <property type="component" value="Unassembled WGS sequence"/>
</dbReference>
<dbReference type="OrthoDB" id="62952at2759"/>
<gene>
    <name evidence="1" type="ORF">Tdes44962_MAKER08032</name>
</gene>
<reference evidence="1 2" key="2">
    <citation type="journal article" date="2021" name="Curr. Genet.">
        <title>Genetic response to nitrogen starvation in the aggressive Eucalyptus foliar pathogen Teratosphaeria destructans.</title>
        <authorList>
            <person name="Havenga M."/>
            <person name="Wingfield B.D."/>
            <person name="Wingfield M.J."/>
            <person name="Dreyer L.L."/>
            <person name="Roets F."/>
            <person name="Aylward J."/>
        </authorList>
    </citation>
    <scope>NUCLEOTIDE SEQUENCE [LARGE SCALE GENOMIC DNA]</scope>
    <source>
        <strain evidence="1">CMW44962</strain>
    </source>
</reference>